<reference evidence="2" key="1">
    <citation type="submission" date="2019-08" db="EMBL/GenBank/DDBJ databases">
        <authorList>
            <person name="Kucharzyk K."/>
            <person name="Murdoch R.W."/>
            <person name="Higgins S."/>
            <person name="Loffler F."/>
        </authorList>
    </citation>
    <scope>NUCLEOTIDE SEQUENCE</scope>
</reference>
<proteinExistence type="predicted"/>
<feature type="compositionally biased region" description="Low complexity" evidence="1">
    <location>
        <begin position="279"/>
        <end position="291"/>
    </location>
</feature>
<comment type="caution">
    <text evidence="2">The sequence shown here is derived from an EMBL/GenBank/DDBJ whole genome shotgun (WGS) entry which is preliminary data.</text>
</comment>
<protein>
    <submittedName>
        <fullName evidence="2">Uncharacterized protein</fullName>
    </submittedName>
</protein>
<accession>A0A645C2Q3</accession>
<evidence type="ECO:0000256" key="1">
    <source>
        <dbReference type="SAM" id="MobiDB-lite"/>
    </source>
</evidence>
<evidence type="ECO:0000313" key="2">
    <source>
        <dbReference type="EMBL" id="MPM69623.1"/>
    </source>
</evidence>
<feature type="compositionally biased region" description="Gly residues" evidence="1">
    <location>
        <begin position="258"/>
        <end position="278"/>
    </location>
</feature>
<dbReference type="EMBL" id="VSSQ01022983">
    <property type="protein sequence ID" value="MPM69623.1"/>
    <property type="molecule type" value="Genomic_DNA"/>
</dbReference>
<sequence length="317" mass="32739">MGRGGLLAALVAAVHRQQVIGGQGGRYLVQGVLDGLGGCLGADQRDDVLRHDHVLRVGQRDEPVVLDRRRGRVDVGQVDLALLERLDGQRAAAVGDRDEAEPVRGHPVGRGEPLRTVRALGQLGVAADPECAGGGRQVGQRGDVVLLGELLGDVVGVLVLGGCRGEDREAGRRRGSQRLGDLVRRRRGGLRVEVLQQVSGVLGHEVDRAVLEGTDVDVPGADLHVALDLDALGLEGLGVELGDDLGLGEVGRADPDGAGSGGRGGGAAGRRVGGGAAGEGQQQRCGQGQEAYGSAVHGFPSGGQVSPCRSRHGRRQW</sequence>
<dbReference type="AlphaFoldDB" id="A0A645C2Q3"/>
<name>A0A645C2Q3_9ZZZZ</name>
<organism evidence="2">
    <name type="scientific">bioreactor metagenome</name>
    <dbReference type="NCBI Taxonomy" id="1076179"/>
    <lineage>
        <taxon>unclassified sequences</taxon>
        <taxon>metagenomes</taxon>
        <taxon>ecological metagenomes</taxon>
    </lineage>
</organism>
<feature type="region of interest" description="Disordered" evidence="1">
    <location>
        <begin position="250"/>
        <end position="317"/>
    </location>
</feature>
<gene>
    <name evidence="2" type="ORF">SDC9_116571</name>
</gene>